<keyword evidence="2" id="KW-0732">Signal</keyword>
<feature type="chain" id="PRO_5007155328" description="Secreted protein" evidence="2">
    <location>
        <begin position="37"/>
        <end position="227"/>
    </location>
</feature>
<accession>A0A117RBK9</accession>
<feature type="compositionally biased region" description="Basic and acidic residues" evidence="1">
    <location>
        <begin position="43"/>
        <end position="55"/>
    </location>
</feature>
<dbReference type="RefSeq" id="WP_055631809.1">
    <property type="nucleotide sequence ID" value="NZ_JBIRRP010000005.1"/>
</dbReference>
<name>A0A117RBK9_9ACTN</name>
<feature type="compositionally biased region" description="Low complexity" evidence="1">
    <location>
        <begin position="152"/>
        <end position="168"/>
    </location>
</feature>
<feature type="compositionally biased region" description="Acidic residues" evidence="1">
    <location>
        <begin position="205"/>
        <end position="217"/>
    </location>
</feature>
<evidence type="ECO:0008006" key="5">
    <source>
        <dbReference type="Google" id="ProtNLM"/>
    </source>
</evidence>
<proteinExistence type="predicted"/>
<evidence type="ECO:0000256" key="2">
    <source>
        <dbReference type="SAM" id="SignalP"/>
    </source>
</evidence>
<dbReference type="Proteomes" id="UP000052982">
    <property type="component" value="Unassembled WGS sequence"/>
</dbReference>
<reference evidence="3 4" key="1">
    <citation type="submission" date="2015-10" db="EMBL/GenBank/DDBJ databases">
        <title>Draft genome sequence of Streptomyces griseoruber DSM 40281, type strain for the species Streptomyces griseoruber.</title>
        <authorList>
            <person name="Ruckert C."/>
            <person name="Winkler A."/>
            <person name="Kalinowski J."/>
            <person name="Kampfer P."/>
            <person name="Glaeser S."/>
        </authorList>
    </citation>
    <scope>NUCLEOTIDE SEQUENCE [LARGE SCALE GENOMIC DNA]</scope>
    <source>
        <strain evidence="3 4">DSM 40281</strain>
    </source>
</reference>
<feature type="compositionally biased region" description="Gly residues" evidence="1">
    <location>
        <begin position="68"/>
        <end position="79"/>
    </location>
</feature>
<evidence type="ECO:0000256" key="1">
    <source>
        <dbReference type="SAM" id="MobiDB-lite"/>
    </source>
</evidence>
<evidence type="ECO:0000313" key="3">
    <source>
        <dbReference type="EMBL" id="KUN81825.1"/>
    </source>
</evidence>
<feature type="compositionally biased region" description="Low complexity" evidence="1">
    <location>
        <begin position="87"/>
        <end position="104"/>
    </location>
</feature>
<feature type="signal peptide" evidence="2">
    <location>
        <begin position="1"/>
        <end position="36"/>
    </location>
</feature>
<dbReference type="STRING" id="1943.AQJ64_21795"/>
<dbReference type="InterPro" id="IPR045925">
    <property type="entry name" value="DUF6344"/>
</dbReference>
<protein>
    <recommendedName>
        <fullName evidence="5">Secreted protein</fullName>
    </recommendedName>
</protein>
<gene>
    <name evidence="3" type="ORF">AQJ64_21795</name>
</gene>
<feature type="region of interest" description="Disordered" evidence="1">
    <location>
        <begin position="34"/>
        <end position="227"/>
    </location>
</feature>
<feature type="compositionally biased region" description="Low complexity" evidence="1">
    <location>
        <begin position="56"/>
        <end position="67"/>
    </location>
</feature>
<comment type="caution">
    <text evidence="3">The sequence shown here is derived from an EMBL/GenBank/DDBJ whole genome shotgun (WGS) entry which is preliminary data.</text>
</comment>
<dbReference type="OrthoDB" id="4327235at2"/>
<evidence type="ECO:0000313" key="4">
    <source>
        <dbReference type="Proteomes" id="UP000052982"/>
    </source>
</evidence>
<dbReference type="AlphaFoldDB" id="A0A117RBK9"/>
<organism evidence="3 4">
    <name type="scientific">Streptomyces griseoruber</name>
    <dbReference type="NCBI Taxonomy" id="1943"/>
    <lineage>
        <taxon>Bacteria</taxon>
        <taxon>Bacillati</taxon>
        <taxon>Actinomycetota</taxon>
        <taxon>Actinomycetes</taxon>
        <taxon>Kitasatosporales</taxon>
        <taxon>Streptomycetaceae</taxon>
        <taxon>Streptomyces</taxon>
    </lineage>
</organism>
<dbReference type="EMBL" id="LMWW01000034">
    <property type="protein sequence ID" value="KUN81825.1"/>
    <property type="molecule type" value="Genomic_DNA"/>
</dbReference>
<feature type="compositionally biased region" description="Basic and acidic residues" evidence="1">
    <location>
        <begin position="115"/>
        <end position="131"/>
    </location>
</feature>
<sequence length="227" mass="22630">MTVNRVMKVWTAIVTAFLALCTALGFVASTAGTATAQTGPTHTDAEKADGSESPRAESAGGSSPGASSPGGPGAGGSSPGGESVRGTSNAAATSIAATSPEASSPRGASIGREAPAGERGHDEFPSEERVGGRGVGSVRAAGEAPVGERPNAPVTGSAPATTPSTASAWDWFQTRSLPPTMKQRILAEAHGKSPSCRHRSLTDPDAAENDTDCDPAEAAEPSIPVQR</sequence>
<dbReference type="Pfam" id="PF19871">
    <property type="entry name" value="DUF6344"/>
    <property type="match status" value="1"/>
</dbReference>
<keyword evidence="4" id="KW-1185">Reference proteome</keyword>